<evidence type="ECO:0000256" key="1">
    <source>
        <dbReference type="ARBA" id="ARBA00022448"/>
    </source>
</evidence>
<evidence type="ECO:0000313" key="6">
    <source>
        <dbReference type="Proteomes" id="UP000245934"/>
    </source>
</evidence>
<dbReference type="GeneID" id="97609912"/>
<dbReference type="SUPFAM" id="SSF52540">
    <property type="entry name" value="P-loop containing nucleoside triphosphate hydrolases"/>
    <property type="match status" value="1"/>
</dbReference>
<keyword evidence="6" id="KW-1185">Reference proteome</keyword>
<dbReference type="GO" id="GO:0005524">
    <property type="term" value="F:ATP binding"/>
    <property type="evidence" value="ECO:0007669"/>
    <property type="project" value="UniProtKB-KW"/>
</dbReference>
<keyword evidence="3 5" id="KW-0067">ATP-binding</keyword>
<reference evidence="5 6" key="1">
    <citation type="submission" date="2018-05" db="EMBL/GenBank/DDBJ databases">
        <title>Draft genome of Methanospirillum stamsii Pt1.</title>
        <authorList>
            <person name="Dueholm M.S."/>
            <person name="Nielsen P.H."/>
            <person name="Bakmann L.F."/>
            <person name="Otzen D.E."/>
        </authorList>
    </citation>
    <scope>NUCLEOTIDE SEQUENCE [LARGE SCALE GENOMIC DNA]</scope>
    <source>
        <strain evidence="5 6">Pt1</strain>
    </source>
</reference>
<comment type="caution">
    <text evidence="5">The sequence shown here is derived from an EMBL/GenBank/DDBJ whole genome shotgun (WGS) entry which is preliminary data.</text>
</comment>
<gene>
    <name evidence="5" type="ORF">DLD82_02790</name>
</gene>
<dbReference type="PANTHER" id="PTHR42788">
    <property type="entry name" value="TAURINE IMPORT ATP-BINDING PROTEIN-RELATED"/>
    <property type="match status" value="1"/>
</dbReference>
<dbReference type="SMART" id="SM00382">
    <property type="entry name" value="AAA"/>
    <property type="match status" value="1"/>
</dbReference>
<dbReference type="Pfam" id="PF00005">
    <property type="entry name" value="ABC_tran"/>
    <property type="match status" value="1"/>
</dbReference>
<keyword evidence="1" id="KW-0813">Transport</keyword>
<protein>
    <submittedName>
        <fullName evidence="5">Nitrate ABC transporter ATP-binding protein</fullName>
    </submittedName>
</protein>
<dbReference type="InterPro" id="IPR050166">
    <property type="entry name" value="ABC_transporter_ATP-bind"/>
</dbReference>
<dbReference type="PROSITE" id="PS00211">
    <property type="entry name" value="ABC_TRANSPORTER_1"/>
    <property type="match status" value="1"/>
</dbReference>
<dbReference type="InterPro" id="IPR003593">
    <property type="entry name" value="AAA+_ATPase"/>
</dbReference>
<evidence type="ECO:0000313" key="5">
    <source>
        <dbReference type="EMBL" id="PWR75779.1"/>
    </source>
</evidence>
<dbReference type="PROSITE" id="PS50893">
    <property type="entry name" value="ABC_TRANSPORTER_2"/>
    <property type="match status" value="1"/>
</dbReference>
<dbReference type="OrthoDB" id="10909at2157"/>
<sequence>MGRVEITNLFREFTRDDGGRVVALSDVNLTIADDEFVSFVGPSGCGKTTLLRIIAGLDTANSGEVRVDGELITGPGQKVGMVFQEYSLFPWQNVLTNVAFGLRMRGIGKEERYSIAKKFIALVGLTQFEESYPYELSGGMRQRVAIARALATDPDLLLMDEPFGALDAQTRNHMQCELLDIWGTKKKTILFVTHSCDEAVFLSDRVVVLSPRPGRIREIINISIPRPRDRTNKEFIDLRRSLLEMIDEDERKEERIKCKSGNL</sequence>
<dbReference type="GO" id="GO:0016887">
    <property type="term" value="F:ATP hydrolysis activity"/>
    <property type="evidence" value="ECO:0007669"/>
    <property type="project" value="InterPro"/>
</dbReference>
<keyword evidence="2" id="KW-0547">Nucleotide-binding</keyword>
<dbReference type="Proteomes" id="UP000245934">
    <property type="component" value="Unassembled WGS sequence"/>
</dbReference>
<dbReference type="Gene3D" id="3.40.50.300">
    <property type="entry name" value="P-loop containing nucleotide triphosphate hydrolases"/>
    <property type="match status" value="1"/>
</dbReference>
<name>A0A2V2N7F2_9EURY</name>
<dbReference type="EMBL" id="QGMZ01000007">
    <property type="protein sequence ID" value="PWR75779.1"/>
    <property type="molecule type" value="Genomic_DNA"/>
</dbReference>
<dbReference type="InterPro" id="IPR017871">
    <property type="entry name" value="ABC_transporter-like_CS"/>
</dbReference>
<organism evidence="5 6">
    <name type="scientific">Methanospirillum stamsii</name>
    <dbReference type="NCBI Taxonomy" id="1277351"/>
    <lineage>
        <taxon>Archaea</taxon>
        <taxon>Methanobacteriati</taxon>
        <taxon>Methanobacteriota</taxon>
        <taxon>Stenosarchaea group</taxon>
        <taxon>Methanomicrobia</taxon>
        <taxon>Methanomicrobiales</taxon>
        <taxon>Methanospirillaceae</taxon>
        <taxon>Methanospirillum</taxon>
    </lineage>
</organism>
<accession>A0A2V2N7F2</accession>
<evidence type="ECO:0000256" key="2">
    <source>
        <dbReference type="ARBA" id="ARBA00022741"/>
    </source>
</evidence>
<evidence type="ECO:0000259" key="4">
    <source>
        <dbReference type="PROSITE" id="PS50893"/>
    </source>
</evidence>
<evidence type="ECO:0000256" key="3">
    <source>
        <dbReference type="ARBA" id="ARBA00022840"/>
    </source>
</evidence>
<dbReference type="InterPro" id="IPR027417">
    <property type="entry name" value="P-loop_NTPase"/>
</dbReference>
<feature type="domain" description="ABC transporter" evidence="4">
    <location>
        <begin position="4"/>
        <end position="236"/>
    </location>
</feature>
<dbReference type="RefSeq" id="WP_109939593.1">
    <property type="nucleotide sequence ID" value="NZ_CP176366.1"/>
</dbReference>
<dbReference type="AlphaFoldDB" id="A0A2V2N7F2"/>
<dbReference type="CDD" id="cd03293">
    <property type="entry name" value="ABC_NrtD_SsuB_transporters"/>
    <property type="match status" value="1"/>
</dbReference>
<dbReference type="PANTHER" id="PTHR42788:SF13">
    <property type="entry name" value="ALIPHATIC SULFONATES IMPORT ATP-BINDING PROTEIN SSUB"/>
    <property type="match status" value="1"/>
</dbReference>
<dbReference type="InterPro" id="IPR003439">
    <property type="entry name" value="ABC_transporter-like_ATP-bd"/>
</dbReference>
<proteinExistence type="predicted"/>